<evidence type="ECO:0000256" key="3">
    <source>
        <dbReference type="ARBA" id="ARBA00024446"/>
    </source>
</evidence>
<dbReference type="EMBL" id="CP059066">
    <property type="protein sequence ID" value="QSQ08217.1"/>
    <property type="molecule type" value="Genomic_DNA"/>
</dbReference>
<gene>
    <name evidence="4" type="primary">ccmL</name>
    <name evidence="4" type="ORF">H0A61_00537</name>
</gene>
<dbReference type="SUPFAM" id="SSF159133">
    <property type="entry name" value="EutN/CcmL-like"/>
    <property type="match status" value="1"/>
</dbReference>
<dbReference type="Gene3D" id="2.40.50.220">
    <property type="entry name" value="EutN/Ccml"/>
    <property type="match status" value="1"/>
</dbReference>
<dbReference type="Pfam" id="PF03319">
    <property type="entry name" value="EutN_CcmL"/>
    <property type="match status" value="1"/>
</dbReference>
<evidence type="ECO:0000256" key="2">
    <source>
        <dbReference type="ARBA" id="ARBA00023669"/>
    </source>
</evidence>
<dbReference type="CDD" id="cd01614">
    <property type="entry name" value="EutN_CcmL"/>
    <property type="match status" value="1"/>
</dbReference>
<dbReference type="AlphaFoldDB" id="A0A8A0RL64"/>
<keyword evidence="3" id="KW-1283">Bacterial microcompartment</keyword>
<dbReference type="GO" id="GO:0031470">
    <property type="term" value="C:carboxysome"/>
    <property type="evidence" value="ECO:0007669"/>
    <property type="project" value="UniProtKB-SubCell"/>
</dbReference>
<sequence>MQICKVVGNVVATQKNQNLVGSKLLLVQSIDSEGNTTGGVFVAVDTVGAGFGERVLVTKGSSARNAAGDEENSPVDAAIVGIIDSIEYNGQGCRL</sequence>
<organism evidence="4 5">
    <name type="scientific">Koleobacter methoxysyntrophicus</name>
    <dbReference type="NCBI Taxonomy" id="2751313"/>
    <lineage>
        <taxon>Bacteria</taxon>
        <taxon>Bacillati</taxon>
        <taxon>Bacillota</taxon>
        <taxon>Clostridia</taxon>
        <taxon>Koleobacterales</taxon>
        <taxon>Koleobacteraceae</taxon>
        <taxon>Koleobacter</taxon>
    </lineage>
</organism>
<name>A0A8A0RL64_9FIRM</name>
<dbReference type="PROSITE" id="PS51932">
    <property type="entry name" value="BMV"/>
    <property type="match status" value="1"/>
</dbReference>
<dbReference type="RefSeq" id="WP_206708446.1">
    <property type="nucleotide sequence ID" value="NZ_CP059066.1"/>
</dbReference>
<accession>A0A8A0RL64</accession>
<evidence type="ECO:0000256" key="1">
    <source>
        <dbReference type="ARBA" id="ARBA00023587"/>
    </source>
</evidence>
<dbReference type="PANTHER" id="PTHR36539:SF1">
    <property type="entry name" value="BACTERIAL MICROCOMPARTMENT SHELL VERTEX PROTEIN EUTN"/>
    <property type="match status" value="1"/>
</dbReference>
<reference evidence="4" key="1">
    <citation type="submission" date="2020-07" db="EMBL/GenBank/DDBJ databases">
        <title>Koleobacter methoxysyntrophicus gen. nov., sp. nov., a novel anaerobic bacterium isolated from deep subsurface oil field and proposal of Koleobacterales ord. nov. in the phylum Firmicutes.</title>
        <authorList>
            <person name="Sakamoto S."/>
            <person name="Tamaki H."/>
        </authorList>
    </citation>
    <scope>NUCLEOTIDE SEQUENCE</scope>
    <source>
        <strain evidence="4">NRmbB1</strain>
    </source>
</reference>
<evidence type="ECO:0000313" key="5">
    <source>
        <dbReference type="Proteomes" id="UP000662904"/>
    </source>
</evidence>
<keyword evidence="5" id="KW-1185">Reference proteome</keyword>
<comment type="subcellular location">
    <subcellularLocation>
        <location evidence="1">Carboxysome</location>
    </subcellularLocation>
</comment>
<dbReference type="InterPro" id="IPR004992">
    <property type="entry name" value="EutN_CcmL"/>
</dbReference>
<protein>
    <submittedName>
        <fullName evidence="4">Carbon dioxide concentrating mechanism protein CcmL</fullName>
    </submittedName>
</protein>
<dbReference type="KEGG" id="kme:H0A61_00537"/>
<keyword evidence="2" id="KW-1282">Carboxysome</keyword>
<evidence type="ECO:0000313" key="4">
    <source>
        <dbReference type="EMBL" id="QSQ08217.1"/>
    </source>
</evidence>
<dbReference type="InterPro" id="IPR036677">
    <property type="entry name" value="EutN_CcmL_sf"/>
</dbReference>
<proteinExistence type="predicted"/>
<dbReference type="PANTHER" id="PTHR36539">
    <property type="entry name" value="ETHANOLAMINE UTILIZATION PROTEIN EUTN"/>
    <property type="match status" value="1"/>
</dbReference>
<dbReference type="Proteomes" id="UP000662904">
    <property type="component" value="Chromosome"/>
</dbReference>